<organism evidence="4 5">
    <name type="scientific">Variovorax ureilyticus</name>
    <dbReference type="NCBI Taxonomy" id="1836198"/>
    <lineage>
        <taxon>Bacteria</taxon>
        <taxon>Pseudomonadati</taxon>
        <taxon>Pseudomonadota</taxon>
        <taxon>Betaproteobacteria</taxon>
        <taxon>Burkholderiales</taxon>
        <taxon>Comamonadaceae</taxon>
        <taxon>Variovorax</taxon>
    </lineage>
</organism>
<reference evidence="4 5" key="1">
    <citation type="submission" date="2024-03" db="EMBL/GenBank/DDBJ databases">
        <title>Novel species of the genus Variovorax.</title>
        <authorList>
            <person name="Liu Q."/>
            <person name="Xin Y.-H."/>
        </authorList>
    </citation>
    <scope>NUCLEOTIDE SEQUENCE [LARGE SCALE GENOMIC DNA]</scope>
    <source>
        <strain evidence="4 5">KACC 18899</strain>
    </source>
</reference>
<keyword evidence="4" id="KW-0328">Glycosyltransferase</keyword>
<dbReference type="InterPro" id="IPR001173">
    <property type="entry name" value="Glyco_trans_2-like"/>
</dbReference>
<evidence type="ECO:0000313" key="5">
    <source>
        <dbReference type="Proteomes" id="UP001365846"/>
    </source>
</evidence>
<sequence length="750" mass="84270">MSSPQIGASPHRPSVSIVINTLDRASSLQATLESFRWLRYTGAFEVIVVNGPSTDHSEQVIEQWSGSIRTARCPVANLSVSRNIGICMARGQIVAFIDDDAIPEPEWLDQLASAYDNPMVGAAGGFVFDHTGYSFQYRYCLVDRFGNADLTPSGATPDLCFPKSYRFPHLLGANSSFRTQALLEIGGFDEEYEYFLDETDVCLRIVDAGYLIAQLPNAYVHHKFASSNLRGVNRVVRNRYPIIKNKVYFSLKHGREFHSMDRVLKEQADFVQRQRDEMTWAASDGLISQSEHEAFQNDIDLALTVGLQRGLEGAKPDMMLTAAKRLQWAGDFHRFHPLRETDSSTLVLISKDFPPGHSGGIATFTKDLAEAYAARGNTVHVITQSSDINRVDFENGVWIHRLVPRQMERPPAAVTLRLPQHIWNWSAVAHEETARIASHRRVDVVEAPIWDCEGIAFLLDRRWALTTSLQTTLHFWLESHPERRNDADWMTAFGTPMLRAERALMIGSDAVRSISNAIRCDIEAAYDMRFRPETLRVLPLGLLSETHSAEAPTDGVCTVLFVGRLEHRKGIDVLLQAIPRVLERAPDVRFRILGDNTITDPHGYNPSQEFEKSDEGRRWKGKVVFEGRVTDEQLRTAYAGCHIFVAPSRFESFGLVFLEAMREAKPVIGCAVGGMPEIIRHQQTGLLVKPGNADELIAALLELIRSPESRDRLGKAGRHVFEERFTAARMAEGSVELYRLAQANFRKPSE</sequence>
<dbReference type="InterPro" id="IPR029044">
    <property type="entry name" value="Nucleotide-diphossugar_trans"/>
</dbReference>
<evidence type="ECO:0000259" key="3">
    <source>
        <dbReference type="Pfam" id="PF13579"/>
    </source>
</evidence>
<dbReference type="SUPFAM" id="SSF53448">
    <property type="entry name" value="Nucleotide-diphospho-sugar transferases"/>
    <property type="match status" value="1"/>
</dbReference>
<proteinExistence type="predicted"/>
<dbReference type="PANTHER" id="PTHR45947:SF3">
    <property type="entry name" value="SULFOQUINOVOSYL TRANSFERASE SQD2"/>
    <property type="match status" value="1"/>
</dbReference>
<evidence type="ECO:0000259" key="1">
    <source>
        <dbReference type="Pfam" id="PF00534"/>
    </source>
</evidence>
<dbReference type="EMBL" id="JBBKZU010000009">
    <property type="protein sequence ID" value="MEJ8813531.1"/>
    <property type="molecule type" value="Genomic_DNA"/>
</dbReference>
<keyword evidence="5" id="KW-1185">Reference proteome</keyword>
<feature type="domain" description="Glycosyltransferase 2-like" evidence="2">
    <location>
        <begin position="16"/>
        <end position="140"/>
    </location>
</feature>
<dbReference type="SUPFAM" id="SSF53756">
    <property type="entry name" value="UDP-Glycosyltransferase/glycogen phosphorylase"/>
    <property type="match status" value="1"/>
</dbReference>
<dbReference type="Proteomes" id="UP001365846">
    <property type="component" value="Unassembled WGS sequence"/>
</dbReference>
<dbReference type="RefSeq" id="WP_340358776.1">
    <property type="nucleotide sequence ID" value="NZ_JBBKZU010000009.1"/>
</dbReference>
<dbReference type="InterPro" id="IPR050194">
    <property type="entry name" value="Glycosyltransferase_grp1"/>
</dbReference>
<evidence type="ECO:0000259" key="2">
    <source>
        <dbReference type="Pfam" id="PF00535"/>
    </source>
</evidence>
<dbReference type="InterPro" id="IPR028098">
    <property type="entry name" value="Glyco_trans_4-like_N"/>
</dbReference>
<dbReference type="Pfam" id="PF00534">
    <property type="entry name" value="Glycos_transf_1"/>
    <property type="match status" value="1"/>
</dbReference>
<dbReference type="Gene3D" id="3.40.50.2000">
    <property type="entry name" value="Glycogen Phosphorylase B"/>
    <property type="match status" value="2"/>
</dbReference>
<accession>A0ABU8VIV2</accession>
<keyword evidence="4" id="KW-0808">Transferase</keyword>
<dbReference type="InterPro" id="IPR001296">
    <property type="entry name" value="Glyco_trans_1"/>
</dbReference>
<evidence type="ECO:0000313" key="4">
    <source>
        <dbReference type="EMBL" id="MEJ8813531.1"/>
    </source>
</evidence>
<dbReference type="Pfam" id="PF00535">
    <property type="entry name" value="Glycos_transf_2"/>
    <property type="match status" value="1"/>
</dbReference>
<dbReference type="Gene3D" id="3.90.550.10">
    <property type="entry name" value="Spore Coat Polysaccharide Biosynthesis Protein SpsA, Chain A"/>
    <property type="match status" value="1"/>
</dbReference>
<dbReference type="Pfam" id="PF13579">
    <property type="entry name" value="Glyco_trans_4_4"/>
    <property type="match status" value="1"/>
</dbReference>
<comment type="caution">
    <text evidence="4">The sequence shown here is derived from an EMBL/GenBank/DDBJ whole genome shotgun (WGS) entry which is preliminary data.</text>
</comment>
<protein>
    <submittedName>
        <fullName evidence="4">Glycosyltransferase</fullName>
        <ecNumber evidence="4">2.4.-.-</ecNumber>
    </submittedName>
</protein>
<dbReference type="GO" id="GO:0016757">
    <property type="term" value="F:glycosyltransferase activity"/>
    <property type="evidence" value="ECO:0007669"/>
    <property type="project" value="UniProtKB-KW"/>
</dbReference>
<dbReference type="CDD" id="cd03801">
    <property type="entry name" value="GT4_PimA-like"/>
    <property type="match status" value="1"/>
</dbReference>
<name>A0ABU8VIV2_9BURK</name>
<gene>
    <name evidence="4" type="ORF">WKW77_20770</name>
</gene>
<dbReference type="EC" id="2.4.-.-" evidence="4"/>
<dbReference type="PANTHER" id="PTHR45947">
    <property type="entry name" value="SULFOQUINOVOSYL TRANSFERASE SQD2"/>
    <property type="match status" value="1"/>
</dbReference>
<feature type="domain" description="Glycosyltransferase subfamily 4-like N-terminal" evidence="3">
    <location>
        <begin position="359"/>
        <end position="541"/>
    </location>
</feature>
<feature type="domain" description="Glycosyl transferase family 1" evidence="1">
    <location>
        <begin position="557"/>
        <end position="719"/>
    </location>
</feature>